<evidence type="ECO:0000313" key="3">
    <source>
        <dbReference type="EMBL" id="SDE75051.1"/>
    </source>
</evidence>
<dbReference type="OrthoDB" id="1122998at2"/>
<keyword evidence="2" id="KW-0732">Signal</keyword>
<dbReference type="EMBL" id="FNBL01000001">
    <property type="protein sequence ID" value="SDE75051.1"/>
    <property type="molecule type" value="Genomic_DNA"/>
</dbReference>
<name>A0A1G7FGM9_9RHOB</name>
<evidence type="ECO:0000256" key="2">
    <source>
        <dbReference type="SAM" id="SignalP"/>
    </source>
</evidence>
<gene>
    <name evidence="3" type="ORF">SAMN04488117_10178</name>
</gene>
<sequence length="262" mass="26181">MTNFATSKKSKLMSALSILALSAALVGTTAYVMSVDVVTPAYAAEDGEDGGQKGPHAGSGNSDSGSGGEEGHGGQSTGAEGSGQGGPGEDSEGAGPRANQDSSNSGTGGPVWANEGIPEVEIGRLNVARSPAHVLDRALTEALAELSGDAVEFYNLSLSDMITELSLNWDDTVIIDSPLQSLALFQAYLEGETPLAASGVTNNVDTILAALLGVASDKTVPISTDTVIAVTTILGVPMSAADAADLAADAEAIRIAVLAGHG</sequence>
<evidence type="ECO:0000313" key="4">
    <source>
        <dbReference type="Proteomes" id="UP000182284"/>
    </source>
</evidence>
<accession>A0A1G7FGM9</accession>
<dbReference type="AlphaFoldDB" id="A0A1G7FGM9"/>
<proteinExistence type="predicted"/>
<feature type="compositionally biased region" description="Gly residues" evidence="1">
    <location>
        <begin position="65"/>
        <end position="88"/>
    </location>
</feature>
<protein>
    <submittedName>
        <fullName evidence="3">Uncharacterized protein</fullName>
    </submittedName>
</protein>
<feature type="region of interest" description="Disordered" evidence="1">
    <location>
        <begin position="45"/>
        <end position="114"/>
    </location>
</feature>
<dbReference type="RefSeq" id="WP_074639987.1">
    <property type="nucleotide sequence ID" value="NZ_FNBL01000001.1"/>
</dbReference>
<feature type="signal peptide" evidence="2">
    <location>
        <begin position="1"/>
        <end position="43"/>
    </location>
</feature>
<reference evidence="3 4" key="1">
    <citation type="submission" date="2016-10" db="EMBL/GenBank/DDBJ databases">
        <authorList>
            <person name="de Groot N.N."/>
        </authorList>
    </citation>
    <scope>NUCLEOTIDE SEQUENCE [LARGE SCALE GENOMIC DNA]</scope>
    <source>
        <strain evidence="3 4">DSM 27375</strain>
    </source>
</reference>
<feature type="chain" id="PRO_5010367228" evidence="2">
    <location>
        <begin position="44"/>
        <end position="262"/>
    </location>
</feature>
<dbReference type="Proteomes" id="UP000182284">
    <property type="component" value="Unassembled WGS sequence"/>
</dbReference>
<evidence type="ECO:0000256" key="1">
    <source>
        <dbReference type="SAM" id="MobiDB-lite"/>
    </source>
</evidence>
<organism evidence="3 4">
    <name type="scientific">Celeribacter baekdonensis</name>
    <dbReference type="NCBI Taxonomy" id="875171"/>
    <lineage>
        <taxon>Bacteria</taxon>
        <taxon>Pseudomonadati</taxon>
        <taxon>Pseudomonadota</taxon>
        <taxon>Alphaproteobacteria</taxon>
        <taxon>Rhodobacterales</taxon>
        <taxon>Roseobacteraceae</taxon>
        <taxon>Celeribacter</taxon>
    </lineage>
</organism>